<sequence length="83" mass="9494">MTINIIPPEEAVKRLKEKGITTDTEELISLYGIDQAARIRKGDRLWIVNDSSTKFESAYGHTLSHAVHIFVLSYEENRNSLFD</sequence>
<name>A0ABR5YK15_9ENTR</name>
<keyword evidence="2" id="KW-1185">Reference proteome</keyword>
<gene>
    <name evidence="1" type="ORF">A3466_07905</name>
</gene>
<dbReference type="Proteomes" id="UP000076880">
    <property type="component" value="Unassembled WGS sequence"/>
</dbReference>
<dbReference type="EMBL" id="LVVA01000021">
    <property type="protein sequence ID" value="KZR30411.1"/>
    <property type="molecule type" value="Genomic_DNA"/>
</dbReference>
<comment type="caution">
    <text evidence="1">The sequence shown here is derived from an EMBL/GenBank/DDBJ whole genome shotgun (WGS) entry which is preliminary data.</text>
</comment>
<evidence type="ECO:0000313" key="1">
    <source>
        <dbReference type="EMBL" id="KZR30411.1"/>
    </source>
</evidence>
<proteinExistence type="predicted"/>
<reference evidence="2" key="1">
    <citation type="submission" date="2016-03" db="EMBL/GenBank/DDBJ databases">
        <title>WGS of SAMN04393274.</title>
        <authorList>
            <person name="Adams M."/>
            <person name="Sutton G."/>
            <person name="Nelson K."/>
            <person name="Thaden J."/>
            <person name="Fowler V."/>
            <person name="Mccorrison J."/>
            <person name="Sanka R."/>
            <person name="Brinkac L."/>
            <person name="Nierman W."/>
        </authorList>
    </citation>
    <scope>NUCLEOTIDE SEQUENCE [LARGE SCALE GENOMIC DNA]</scope>
    <source>
        <strain evidence="2">GN06232</strain>
    </source>
</reference>
<protein>
    <submittedName>
        <fullName evidence="1">Uncharacterized protein</fullName>
    </submittedName>
</protein>
<organism evidence="1 2">
    <name type="scientific">Enterobacter genomosp. S</name>
    <dbReference type="NCBI Taxonomy" id="2364151"/>
    <lineage>
        <taxon>Bacteria</taxon>
        <taxon>Pseudomonadati</taxon>
        <taxon>Pseudomonadota</taxon>
        <taxon>Gammaproteobacteria</taxon>
        <taxon>Enterobacterales</taxon>
        <taxon>Enterobacteriaceae</taxon>
        <taxon>Enterobacter</taxon>
        <taxon>Enterobacter cloacae complex</taxon>
        <taxon>Enterobacter cloacae complex clade S</taxon>
    </lineage>
</organism>
<dbReference type="RefSeq" id="WP_063451610.1">
    <property type="nucleotide sequence ID" value="NZ_LVVA01000021.1"/>
</dbReference>
<evidence type="ECO:0000313" key="2">
    <source>
        <dbReference type="Proteomes" id="UP000076880"/>
    </source>
</evidence>
<accession>A0ABR5YK15</accession>